<evidence type="ECO:0000256" key="2">
    <source>
        <dbReference type="SAM" id="Phobius"/>
    </source>
</evidence>
<feature type="compositionally biased region" description="Low complexity" evidence="1">
    <location>
        <begin position="153"/>
        <end position="172"/>
    </location>
</feature>
<dbReference type="AlphaFoldDB" id="A0A9P4M7Z1"/>
<feature type="signal peptide" evidence="3">
    <location>
        <begin position="1"/>
        <end position="21"/>
    </location>
</feature>
<evidence type="ECO:0000256" key="3">
    <source>
        <dbReference type="SAM" id="SignalP"/>
    </source>
</evidence>
<protein>
    <submittedName>
        <fullName evidence="4">Uncharacterized protein</fullName>
    </submittedName>
</protein>
<dbReference type="OrthoDB" id="5390143at2759"/>
<keyword evidence="2" id="KW-0812">Transmembrane</keyword>
<feature type="compositionally biased region" description="Polar residues" evidence="1">
    <location>
        <begin position="279"/>
        <end position="294"/>
    </location>
</feature>
<organism evidence="4 5">
    <name type="scientific">Rhizodiscina lignyota</name>
    <dbReference type="NCBI Taxonomy" id="1504668"/>
    <lineage>
        <taxon>Eukaryota</taxon>
        <taxon>Fungi</taxon>
        <taxon>Dikarya</taxon>
        <taxon>Ascomycota</taxon>
        <taxon>Pezizomycotina</taxon>
        <taxon>Dothideomycetes</taxon>
        <taxon>Pleosporomycetidae</taxon>
        <taxon>Aulographales</taxon>
        <taxon>Rhizodiscinaceae</taxon>
        <taxon>Rhizodiscina</taxon>
    </lineage>
</organism>
<feature type="region of interest" description="Disordered" evidence="1">
    <location>
        <begin position="266"/>
        <end position="294"/>
    </location>
</feature>
<comment type="caution">
    <text evidence="4">The sequence shown here is derived from an EMBL/GenBank/DDBJ whole genome shotgun (WGS) entry which is preliminary data.</text>
</comment>
<keyword evidence="2" id="KW-1133">Transmembrane helix</keyword>
<dbReference type="Proteomes" id="UP000799772">
    <property type="component" value="Unassembled WGS sequence"/>
</dbReference>
<keyword evidence="5" id="KW-1185">Reference proteome</keyword>
<sequence length="294" mass="31353">MAARLTLLFVALFQLALLVRADDDNQFVVPAAPGPTSNGFAADLVWTTGDNETVQWTTASESYRVELWQQVPPDIQNTNQDPNDQGALFVHKVFTKSKGQTEGPGSTFPWTVQSYNASLNFSNIFYFQLWSDDSAPSITCHYFNITQSKKPSHSSPSPSGTPSGSPNTPTSSSHTLPIALGIGLGVGVPLALAGAWAVWRALRMRGATSSAELSADGNDGFEKAELPATEAPVKAPLDPFEVPSICEPQELPTDMLPVEVSAANSLRASSELPADIPSTEASATNSPRQSSEYP</sequence>
<accession>A0A9P4M7Z1</accession>
<feature type="chain" id="PRO_5040259381" evidence="3">
    <location>
        <begin position="22"/>
        <end position="294"/>
    </location>
</feature>
<evidence type="ECO:0000313" key="4">
    <source>
        <dbReference type="EMBL" id="KAF2101186.1"/>
    </source>
</evidence>
<evidence type="ECO:0000313" key="5">
    <source>
        <dbReference type="Proteomes" id="UP000799772"/>
    </source>
</evidence>
<dbReference type="EMBL" id="ML978123">
    <property type="protein sequence ID" value="KAF2101186.1"/>
    <property type="molecule type" value="Genomic_DNA"/>
</dbReference>
<proteinExistence type="predicted"/>
<gene>
    <name evidence="4" type="ORF">NA57DRAFT_53163</name>
</gene>
<reference evidence="4" key="1">
    <citation type="journal article" date="2020" name="Stud. Mycol.">
        <title>101 Dothideomycetes genomes: a test case for predicting lifestyles and emergence of pathogens.</title>
        <authorList>
            <person name="Haridas S."/>
            <person name="Albert R."/>
            <person name="Binder M."/>
            <person name="Bloem J."/>
            <person name="Labutti K."/>
            <person name="Salamov A."/>
            <person name="Andreopoulos B."/>
            <person name="Baker S."/>
            <person name="Barry K."/>
            <person name="Bills G."/>
            <person name="Bluhm B."/>
            <person name="Cannon C."/>
            <person name="Castanera R."/>
            <person name="Culley D."/>
            <person name="Daum C."/>
            <person name="Ezra D."/>
            <person name="Gonzalez J."/>
            <person name="Henrissat B."/>
            <person name="Kuo A."/>
            <person name="Liang C."/>
            <person name="Lipzen A."/>
            <person name="Lutzoni F."/>
            <person name="Magnuson J."/>
            <person name="Mondo S."/>
            <person name="Nolan M."/>
            <person name="Ohm R."/>
            <person name="Pangilinan J."/>
            <person name="Park H.-J."/>
            <person name="Ramirez L."/>
            <person name="Alfaro M."/>
            <person name="Sun H."/>
            <person name="Tritt A."/>
            <person name="Yoshinaga Y."/>
            <person name="Zwiers L.-H."/>
            <person name="Turgeon B."/>
            <person name="Goodwin S."/>
            <person name="Spatafora J."/>
            <person name="Crous P."/>
            <person name="Grigoriev I."/>
        </authorList>
    </citation>
    <scope>NUCLEOTIDE SEQUENCE</scope>
    <source>
        <strain evidence="4">CBS 133067</strain>
    </source>
</reference>
<keyword evidence="2" id="KW-0472">Membrane</keyword>
<feature type="transmembrane region" description="Helical" evidence="2">
    <location>
        <begin position="176"/>
        <end position="199"/>
    </location>
</feature>
<name>A0A9P4M7Z1_9PEZI</name>
<evidence type="ECO:0000256" key="1">
    <source>
        <dbReference type="SAM" id="MobiDB-lite"/>
    </source>
</evidence>
<feature type="region of interest" description="Disordered" evidence="1">
    <location>
        <begin position="148"/>
        <end position="172"/>
    </location>
</feature>
<keyword evidence="3" id="KW-0732">Signal</keyword>